<sequence length="80" mass="8788">INLSFNKVLKSEGLLPILRWTSIGRTQDEKILKKLQNSTGRIESSTDTTLGSTGTTRTSIGRMHSSVRGSFSLGDLPIPW</sequence>
<evidence type="ECO:0000313" key="2">
    <source>
        <dbReference type="EMBL" id="MBA0741964.1"/>
    </source>
</evidence>
<evidence type="ECO:0000313" key="3">
    <source>
        <dbReference type="Proteomes" id="UP000593579"/>
    </source>
</evidence>
<dbReference type="Proteomes" id="UP000593579">
    <property type="component" value="Unassembled WGS sequence"/>
</dbReference>
<comment type="caution">
    <text evidence="2">The sequence shown here is derived from an EMBL/GenBank/DDBJ whole genome shotgun (WGS) entry which is preliminary data.</text>
</comment>
<keyword evidence="3" id="KW-1185">Reference proteome</keyword>
<feature type="non-terminal residue" evidence="2">
    <location>
        <position position="1"/>
    </location>
</feature>
<dbReference type="AlphaFoldDB" id="A0A7J9C0P2"/>
<feature type="compositionally biased region" description="Low complexity" evidence="1">
    <location>
        <begin position="45"/>
        <end position="61"/>
    </location>
</feature>
<feature type="non-terminal residue" evidence="2">
    <location>
        <position position="80"/>
    </location>
</feature>
<proteinExistence type="predicted"/>
<feature type="region of interest" description="Disordered" evidence="1">
    <location>
        <begin position="37"/>
        <end position="61"/>
    </location>
</feature>
<accession>A0A7J9C0P2</accession>
<dbReference type="EMBL" id="JABEZY010000007">
    <property type="protein sequence ID" value="MBA0741964.1"/>
    <property type="molecule type" value="Genomic_DNA"/>
</dbReference>
<organism evidence="2 3">
    <name type="scientific">Gossypium gossypioides</name>
    <name type="common">Mexican cotton</name>
    <name type="synonym">Selera gossypioides</name>
    <dbReference type="NCBI Taxonomy" id="34282"/>
    <lineage>
        <taxon>Eukaryota</taxon>
        <taxon>Viridiplantae</taxon>
        <taxon>Streptophyta</taxon>
        <taxon>Embryophyta</taxon>
        <taxon>Tracheophyta</taxon>
        <taxon>Spermatophyta</taxon>
        <taxon>Magnoliopsida</taxon>
        <taxon>eudicotyledons</taxon>
        <taxon>Gunneridae</taxon>
        <taxon>Pentapetalae</taxon>
        <taxon>rosids</taxon>
        <taxon>malvids</taxon>
        <taxon>Malvales</taxon>
        <taxon>Malvaceae</taxon>
        <taxon>Malvoideae</taxon>
        <taxon>Gossypium</taxon>
    </lineage>
</organism>
<name>A0A7J9C0P2_GOSGO</name>
<gene>
    <name evidence="2" type="ORF">Gogos_015081</name>
</gene>
<dbReference type="OrthoDB" id="1000174at2759"/>
<protein>
    <submittedName>
        <fullName evidence="2">Uncharacterized protein</fullName>
    </submittedName>
</protein>
<evidence type="ECO:0000256" key="1">
    <source>
        <dbReference type="SAM" id="MobiDB-lite"/>
    </source>
</evidence>
<reference evidence="2 3" key="1">
    <citation type="journal article" date="2019" name="Genome Biol. Evol.">
        <title>Insights into the evolution of the New World diploid cottons (Gossypium, subgenus Houzingenia) based on genome sequencing.</title>
        <authorList>
            <person name="Grover C.E."/>
            <person name="Arick M.A. 2nd"/>
            <person name="Thrash A."/>
            <person name="Conover J.L."/>
            <person name="Sanders W.S."/>
            <person name="Peterson D.G."/>
            <person name="Frelichowski J.E."/>
            <person name="Scheffler J.A."/>
            <person name="Scheffler B.E."/>
            <person name="Wendel J.F."/>
        </authorList>
    </citation>
    <scope>NUCLEOTIDE SEQUENCE [LARGE SCALE GENOMIC DNA]</scope>
    <source>
        <strain evidence="2">5</strain>
        <tissue evidence="2">Leaf</tissue>
    </source>
</reference>